<dbReference type="SUPFAM" id="SSF55781">
    <property type="entry name" value="GAF domain-like"/>
    <property type="match status" value="1"/>
</dbReference>
<feature type="domain" description="PAC" evidence="3">
    <location>
        <begin position="316"/>
        <end position="367"/>
    </location>
</feature>
<evidence type="ECO:0000259" key="2">
    <source>
        <dbReference type="PROSITE" id="PS50112"/>
    </source>
</evidence>
<organism evidence="4 5">
    <name type="scientific">Haloferax mucosum ATCC BAA-1512</name>
    <dbReference type="NCBI Taxonomy" id="662479"/>
    <lineage>
        <taxon>Archaea</taxon>
        <taxon>Methanobacteriati</taxon>
        <taxon>Methanobacteriota</taxon>
        <taxon>Stenosarchaea group</taxon>
        <taxon>Halobacteria</taxon>
        <taxon>Halobacteriales</taxon>
        <taxon>Haloferacaceae</taxon>
        <taxon>Haloferax</taxon>
    </lineage>
</organism>
<proteinExistence type="predicted"/>
<dbReference type="SUPFAM" id="SSF55785">
    <property type="entry name" value="PYP-like sensor domain (PAS domain)"/>
    <property type="match status" value="2"/>
</dbReference>
<dbReference type="Gene3D" id="3.40.50.2300">
    <property type="match status" value="1"/>
</dbReference>
<protein>
    <submittedName>
        <fullName evidence="4">Light and oxygen sensing histidine kinase</fullName>
    </submittedName>
</protein>
<keyword evidence="4" id="KW-0418">Kinase</keyword>
<dbReference type="InterPro" id="IPR052155">
    <property type="entry name" value="Biofilm_reg_signaling"/>
</dbReference>
<dbReference type="SMART" id="SM00091">
    <property type="entry name" value="PAS"/>
    <property type="match status" value="2"/>
</dbReference>
<dbReference type="InterPro" id="IPR000700">
    <property type="entry name" value="PAS-assoc_C"/>
</dbReference>
<dbReference type="Pfam" id="PF08448">
    <property type="entry name" value="PAS_4"/>
    <property type="match status" value="2"/>
</dbReference>
<evidence type="ECO:0000313" key="4">
    <source>
        <dbReference type="EMBL" id="ELZ96508.1"/>
    </source>
</evidence>
<dbReference type="PANTHER" id="PTHR44757">
    <property type="entry name" value="DIGUANYLATE CYCLASE DGCP"/>
    <property type="match status" value="1"/>
</dbReference>
<dbReference type="PROSITE" id="PS50113">
    <property type="entry name" value="PAC"/>
    <property type="match status" value="1"/>
</dbReference>
<feature type="region of interest" description="Disordered" evidence="1">
    <location>
        <begin position="286"/>
        <end position="309"/>
    </location>
</feature>
<dbReference type="Proteomes" id="UP000011550">
    <property type="component" value="Unassembled WGS sequence"/>
</dbReference>
<name>M0IKZ5_9EURY</name>
<dbReference type="PROSITE" id="PS50112">
    <property type="entry name" value="PAS"/>
    <property type="match status" value="2"/>
</dbReference>
<dbReference type="STRING" id="662479.C440_05153"/>
<dbReference type="InterPro" id="IPR029016">
    <property type="entry name" value="GAF-like_dom_sf"/>
</dbReference>
<feature type="domain" description="PAS" evidence="2">
    <location>
        <begin position="129"/>
        <end position="170"/>
    </location>
</feature>
<feature type="domain" description="PAS" evidence="2">
    <location>
        <begin position="239"/>
        <end position="294"/>
    </location>
</feature>
<dbReference type="EMBL" id="AOLN01000007">
    <property type="protein sequence ID" value="ELZ96508.1"/>
    <property type="molecule type" value="Genomic_DNA"/>
</dbReference>
<evidence type="ECO:0000313" key="5">
    <source>
        <dbReference type="Proteomes" id="UP000011550"/>
    </source>
</evidence>
<dbReference type="InterPro" id="IPR000014">
    <property type="entry name" value="PAS"/>
</dbReference>
<evidence type="ECO:0000259" key="3">
    <source>
        <dbReference type="PROSITE" id="PS50113"/>
    </source>
</evidence>
<reference evidence="4 5" key="1">
    <citation type="journal article" date="2014" name="PLoS Genet.">
        <title>Phylogenetically driven sequencing of extremely halophilic archaea reveals strategies for static and dynamic osmo-response.</title>
        <authorList>
            <person name="Becker E.A."/>
            <person name="Seitzer P.M."/>
            <person name="Tritt A."/>
            <person name="Larsen D."/>
            <person name="Krusor M."/>
            <person name="Yao A.I."/>
            <person name="Wu D."/>
            <person name="Madern D."/>
            <person name="Eisen J.A."/>
            <person name="Darling A.E."/>
            <person name="Facciotti M.T."/>
        </authorList>
    </citation>
    <scope>NUCLEOTIDE SEQUENCE [LARGE SCALE GENOMIC DNA]</scope>
    <source>
        <strain evidence="4 5">ATCC BAA-1512</strain>
    </source>
</reference>
<dbReference type="InterPro" id="IPR035965">
    <property type="entry name" value="PAS-like_dom_sf"/>
</dbReference>
<dbReference type="PANTHER" id="PTHR44757:SF2">
    <property type="entry name" value="BIOFILM ARCHITECTURE MAINTENANCE PROTEIN MBAA"/>
    <property type="match status" value="1"/>
</dbReference>
<dbReference type="PATRIC" id="fig|662479.7.peg.1056"/>
<comment type="caution">
    <text evidence="4">The sequence shown here is derived from an EMBL/GenBank/DDBJ whole genome shotgun (WGS) entry which is preliminary data.</text>
</comment>
<dbReference type="GO" id="GO:0016301">
    <property type="term" value="F:kinase activity"/>
    <property type="evidence" value="ECO:0007669"/>
    <property type="project" value="UniProtKB-KW"/>
</dbReference>
<gene>
    <name evidence="4" type="ORF">C440_05153</name>
</gene>
<dbReference type="Gene3D" id="3.30.450.20">
    <property type="entry name" value="PAS domain"/>
    <property type="match status" value="2"/>
</dbReference>
<dbReference type="NCBIfam" id="TIGR00229">
    <property type="entry name" value="sensory_box"/>
    <property type="match status" value="1"/>
</dbReference>
<dbReference type="CDD" id="cd00130">
    <property type="entry name" value="PAS"/>
    <property type="match status" value="2"/>
</dbReference>
<keyword evidence="4" id="KW-0808">Transferase</keyword>
<sequence>MLCVSDDDFVAALESSLKSRSDETSVRHVRSGDDACAELDTDASAIDCLVVASSPERDDAMFVRNLRERGFDVPVVVAVTDERAAREYLDAGATDYAVCDGADAAARTAGRVERVLSERGDTRVTHPDRRDSLFAVVDRTDDAIVALDADWRVTYANPAARDSLGISTTEESTRRIWDVPQSSAFREEFETAMETGEPTRFEARYDPLESWYAVEAYPESAGLVARIGDITDRKRQQATAERDSRMIETAADALYTLDAEGQFTAVNPAFERLTGRAETQVIGSPAEHILGPDSATDSNNGATGGDDGAVDATATQLVEFELKTADGPTVRVENHRTPIVEDGDVIGSVGVLRDVTHRHRSERLLSTLHERTRELMSAPDRDTVLAVAVDTCDEIFDGARTEVFAFDEGRHALTRLGGVGADAGEPSTERPDSGGVWEAFASGEVRVIDTGEGVADDSVDGGRERRRSIAAPFGRHGVLVTGSQTAVSPTDVDIELVSLLSATVEDVLDRIAAESEVRSKNGTSQTGTKR</sequence>
<keyword evidence="5" id="KW-1185">Reference proteome</keyword>
<dbReference type="Gene3D" id="3.30.450.40">
    <property type="match status" value="1"/>
</dbReference>
<dbReference type="InterPro" id="IPR013656">
    <property type="entry name" value="PAS_4"/>
</dbReference>
<evidence type="ECO:0000256" key="1">
    <source>
        <dbReference type="SAM" id="MobiDB-lite"/>
    </source>
</evidence>
<dbReference type="AlphaFoldDB" id="M0IKZ5"/>
<accession>M0IKZ5</accession>